<proteinExistence type="evidence at transcript level"/>
<comment type="caution">
    <text evidence="2">Lacks conserved residue(s) required for the propagation of feature annotation.</text>
</comment>
<reference evidence="6" key="1">
    <citation type="submission" date="2020-04" db="EMBL/GenBank/DDBJ databases">
        <authorList>
            <person name="Neveu A P."/>
        </authorList>
    </citation>
    <scope>NUCLEOTIDE SEQUENCE</scope>
    <source>
        <tissue evidence="6">Whole embryo</tissue>
    </source>
</reference>
<protein>
    <submittedName>
        <fullName evidence="6">Transmembrane matrix receptor MUP-4-like</fullName>
    </submittedName>
</protein>
<dbReference type="InterPro" id="IPR050525">
    <property type="entry name" value="ECM_Assembly_Org"/>
</dbReference>
<keyword evidence="2" id="KW-0768">Sushi</keyword>
<organism evidence="6">
    <name type="scientific">Phallusia mammillata</name>
    <dbReference type="NCBI Taxonomy" id="59560"/>
    <lineage>
        <taxon>Eukaryota</taxon>
        <taxon>Metazoa</taxon>
        <taxon>Chordata</taxon>
        <taxon>Tunicata</taxon>
        <taxon>Ascidiacea</taxon>
        <taxon>Phlebobranchia</taxon>
        <taxon>Ascidiidae</taxon>
        <taxon>Phallusia</taxon>
    </lineage>
</organism>
<dbReference type="SUPFAM" id="SSF57535">
    <property type="entry name" value="Complement control module/SCR domain"/>
    <property type="match status" value="1"/>
</dbReference>
<dbReference type="InterPro" id="IPR035976">
    <property type="entry name" value="Sushi/SCR/CCP_sf"/>
</dbReference>
<keyword evidence="6" id="KW-0472">Membrane</keyword>
<dbReference type="PROSITE" id="PS50923">
    <property type="entry name" value="SUSHI"/>
    <property type="match status" value="1"/>
</dbReference>
<accession>A0A6F9DKY6</accession>
<dbReference type="PANTHER" id="PTHR24020">
    <property type="entry name" value="COLLAGEN ALPHA"/>
    <property type="match status" value="1"/>
</dbReference>
<evidence type="ECO:0000313" key="6">
    <source>
        <dbReference type="EMBL" id="CAB3263575.1"/>
    </source>
</evidence>
<dbReference type="PANTHER" id="PTHR24020:SF84">
    <property type="entry name" value="VWFA DOMAIN-CONTAINING PROTEIN"/>
    <property type="match status" value="1"/>
</dbReference>
<dbReference type="InterPro" id="IPR002035">
    <property type="entry name" value="VWF_A"/>
</dbReference>
<evidence type="ECO:0000256" key="1">
    <source>
        <dbReference type="ARBA" id="ARBA00023157"/>
    </source>
</evidence>
<dbReference type="Pfam" id="PF00092">
    <property type="entry name" value="VWA"/>
    <property type="match status" value="1"/>
</dbReference>
<dbReference type="Gene3D" id="3.40.50.410">
    <property type="entry name" value="von Willebrand factor, type A domain"/>
    <property type="match status" value="1"/>
</dbReference>
<gene>
    <name evidence="6" type="primary">Lypd1-002</name>
</gene>
<name>A0A6F9DKY6_9ASCI</name>
<dbReference type="PROSITE" id="PS50234">
    <property type="entry name" value="VWFA"/>
    <property type="match status" value="1"/>
</dbReference>
<dbReference type="InterPro" id="IPR000436">
    <property type="entry name" value="Sushi_SCR_CCP_dom"/>
</dbReference>
<dbReference type="Gene3D" id="2.10.70.10">
    <property type="entry name" value="Complement Module, domain 1"/>
    <property type="match status" value="1"/>
</dbReference>
<feature type="domain" description="VWFA" evidence="4">
    <location>
        <begin position="188"/>
        <end position="376"/>
    </location>
</feature>
<evidence type="ECO:0000256" key="3">
    <source>
        <dbReference type="SAM" id="SignalP"/>
    </source>
</evidence>
<keyword evidence="1" id="KW-1015">Disulfide bond</keyword>
<dbReference type="InterPro" id="IPR045860">
    <property type="entry name" value="Snake_toxin-like_sf"/>
</dbReference>
<dbReference type="InterPro" id="IPR036465">
    <property type="entry name" value="vWFA_dom_sf"/>
</dbReference>
<keyword evidence="6" id="KW-0675">Receptor</keyword>
<dbReference type="SUPFAM" id="SSF53300">
    <property type="entry name" value="vWA-like"/>
    <property type="match status" value="1"/>
</dbReference>
<feature type="chain" id="PRO_5026061242" evidence="3">
    <location>
        <begin position="19"/>
        <end position="389"/>
    </location>
</feature>
<dbReference type="SUPFAM" id="SSF57302">
    <property type="entry name" value="Snake toxin-like"/>
    <property type="match status" value="1"/>
</dbReference>
<dbReference type="AlphaFoldDB" id="A0A6F9DKY6"/>
<feature type="domain" description="Sushi" evidence="5">
    <location>
        <begin position="123"/>
        <end position="185"/>
    </location>
</feature>
<keyword evidence="3" id="KW-0732">Signal</keyword>
<evidence type="ECO:0000259" key="4">
    <source>
        <dbReference type="PROSITE" id="PS50234"/>
    </source>
</evidence>
<dbReference type="EMBL" id="LR787713">
    <property type="protein sequence ID" value="CAB3263575.1"/>
    <property type="molecule type" value="mRNA"/>
</dbReference>
<sequence>MLLSVYTVVLGLAAYSNAFRCMTCHGSNFEECDVNGRMTECMNNQNMCETVVRRYENKLRVIKGCKNKMACEINQGQNVFNSGKSTQCNSDQRNSVCTCCCSGELCNVGHPTCVTYYQPPPANDCPSVPATLPHGEIVCLNGNKPGSLGEYRCTSQDYDVWPLHREHNICTNNGTWAHEPPCCARPCPPFYLYDDLWLIHLSGQDAELLLKHTIDLVKAGRYADDAMMAAVMYFSGKPIESSIINFNDYNGSETRLFELIEERLKITNEGPVNTGAAIKYALDNMLTPEAGLRDSRVPKGISLLTNTNSDDEVKEISDEVRRRGFWLEIYGWELHGFKFDRKQLLEIAGAEENLYIYDKHPGDFTHHDLNTLTSTFCSNPCDHVLHDHP</sequence>
<keyword evidence="6" id="KW-0812">Transmembrane</keyword>
<dbReference type="CDD" id="cd23539">
    <property type="entry name" value="TFP_LU_ECD_CinHb4_like"/>
    <property type="match status" value="1"/>
</dbReference>
<evidence type="ECO:0000259" key="5">
    <source>
        <dbReference type="PROSITE" id="PS50923"/>
    </source>
</evidence>
<evidence type="ECO:0000256" key="2">
    <source>
        <dbReference type="PROSITE-ProRule" id="PRU00302"/>
    </source>
</evidence>
<feature type="signal peptide" evidence="3">
    <location>
        <begin position="1"/>
        <end position="18"/>
    </location>
</feature>